<comment type="caution">
    <text evidence="1">The sequence shown here is derived from an EMBL/GenBank/DDBJ whole genome shotgun (WGS) entry which is preliminary data.</text>
</comment>
<dbReference type="EMBL" id="JBBNAG010000002">
    <property type="protein sequence ID" value="KAK9158322.1"/>
    <property type="molecule type" value="Genomic_DNA"/>
</dbReference>
<accession>A0AAP0KTA2</accession>
<evidence type="ECO:0000313" key="1">
    <source>
        <dbReference type="EMBL" id="KAK9158322.1"/>
    </source>
</evidence>
<gene>
    <name evidence="1" type="ORF">Scep_004896</name>
</gene>
<name>A0AAP0KTA2_9MAGN</name>
<keyword evidence="2" id="KW-1185">Reference proteome</keyword>
<dbReference type="AlphaFoldDB" id="A0AAP0KTA2"/>
<dbReference type="Proteomes" id="UP001419268">
    <property type="component" value="Unassembled WGS sequence"/>
</dbReference>
<protein>
    <submittedName>
        <fullName evidence="1">Uncharacterized protein</fullName>
    </submittedName>
</protein>
<evidence type="ECO:0000313" key="2">
    <source>
        <dbReference type="Proteomes" id="UP001419268"/>
    </source>
</evidence>
<sequence>MFFIVSLVVHRLQSWPSSLLSRILLSPSHLSDPNTSLFTVYKSCGDGCRDIEGSQLELRVD</sequence>
<reference evidence="1 2" key="1">
    <citation type="submission" date="2024-01" db="EMBL/GenBank/DDBJ databases">
        <title>Genome assemblies of Stephania.</title>
        <authorList>
            <person name="Yang L."/>
        </authorList>
    </citation>
    <scope>NUCLEOTIDE SEQUENCE [LARGE SCALE GENOMIC DNA]</scope>
    <source>
        <strain evidence="1">JXDWG</strain>
        <tissue evidence="1">Leaf</tissue>
    </source>
</reference>
<organism evidence="1 2">
    <name type="scientific">Stephania cephalantha</name>
    <dbReference type="NCBI Taxonomy" id="152367"/>
    <lineage>
        <taxon>Eukaryota</taxon>
        <taxon>Viridiplantae</taxon>
        <taxon>Streptophyta</taxon>
        <taxon>Embryophyta</taxon>
        <taxon>Tracheophyta</taxon>
        <taxon>Spermatophyta</taxon>
        <taxon>Magnoliopsida</taxon>
        <taxon>Ranunculales</taxon>
        <taxon>Menispermaceae</taxon>
        <taxon>Menispermoideae</taxon>
        <taxon>Cissampelideae</taxon>
        <taxon>Stephania</taxon>
    </lineage>
</organism>
<proteinExistence type="predicted"/>